<evidence type="ECO:0000313" key="2">
    <source>
        <dbReference type="EMBL" id="EFU81217.1"/>
    </source>
</evidence>
<dbReference type="PANTHER" id="PTHR34047">
    <property type="entry name" value="NUCLEAR INTRON MATURASE 1, MITOCHONDRIAL-RELATED"/>
    <property type="match status" value="1"/>
</dbReference>
<dbReference type="AlphaFoldDB" id="E6M648"/>
<feature type="domain" description="Reverse transcriptase" evidence="1">
    <location>
        <begin position="1"/>
        <end position="310"/>
    </location>
</feature>
<keyword evidence="3" id="KW-1185">Reference proteome</keyword>
<organism evidence="2 3">
    <name type="scientific">Mobiluncus holmesii ATCC 35242</name>
    <dbReference type="NCBI Taxonomy" id="887899"/>
    <lineage>
        <taxon>Bacteria</taxon>
        <taxon>Bacillati</taxon>
        <taxon>Actinomycetota</taxon>
        <taxon>Actinomycetes</taxon>
        <taxon>Actinomycetales</taxon>
        <taxon>Actinomycetaceae</taxon>
        <taxon>Mobiluncus</taxon>
    </lineage>
</organism>
<accession>E6M648</accession>
<name>E6M648_9ACTO</name>
<dbReference type="PANTHER" id="PTHR34047:SF8">
    <property type="entry name" value="PROTEIN YKFC"/>
    <property type="match status" value="1"/>
</dbReference>
<gene>
    <name evidence="2" type="ORF">HMPREF0576_1730</name>
</gene>
<comment type="caution">
    <text evidence="2">The sequence shown here is derived from an EMBL/GenBank/DDBJ whole genome shotgun (WGS) entry which is preliminary data.</text>
</comment>
<reference evidence="2 3" key="1">
    <citation type="submission" date="2010-12" db="EMBL/GenBank/DDBJ databases">
        <authorList>
            <person name="Muzny D."/>
            <person name="Qin X."/>
            <person name="Deng J."/>
            <person name="Jiang H."/>
            <person name="Liu Y."/>
            <person name="Qu J."/>
            <person name="Song X.-Z."/>
            <person name="Zhang L."/>
            <person name="Thornton R."/>
            <person name="Coyle M."/>
            <person name="Francisco L."/>
            <person name="Jackson L."/>
            <person name="Javaid M."/>
            <person name="Korchina V."/>
            <person name="Kovar C."/>
            <person name="Mata R."/>
            <person name="Mathew T."/>
            <person name="Ngo R."/>
            <person name="Nguyen L."/>
            <person name="Nguyen N."/>
            <person name="Okwuonu G."/>
            <person name="Ongeri F."/>
            <person name="Pham C."/>
            <person name="Simmons D."/>
            <person name="Wilczek-Boney K."/>
            <person name="Hale W."/>
            <person name="Jakkamsetti A."/>
            <person name="Pham P."/>
            <person name="Ruth R."/>
            <person name="San Lucas F."/>
            <person name="Warren J."/>
            <person name="Zhang J."/>
            <person name="Zhao Z."/>
            <person name="Zhou C."/>
            <person name="Zhu D."/>
            <person name="Lee S."/>
            <person name="Bess C."/>
            <person name="Blankenburg K."/>
            <person name="Forbes L."/>
            <person name="Fu Q."/>
            <person name="Gubbala S."/>
            <person name="Hirani K."/>
            <person name="Jayaseelan J.C."/>
            <person name="Lara F."/>
            <person name="Munidasa M."/>
            <person name="Palculict T."/>
            <person name="Patil S."/>
            <person name="Pu L.-L."/>
            <person name="Saada N."/>
            <person name="Tang L."/>
            <person name="Weissenberger G."/>
            <person name="Zhu Y."/>
            <person name="Hemphill L."/>
            <person name="Shang Y."/>
            <person name="Youmans B."/>
            <person name="Ayvaz T."/>
            <person name="Ross M."/>
            <person name="Santibanez J."/>
            <person name="Aqrawi P."/>
            <person name="Gross S."/>
            <person name="Joshi V."/>
            <person name="Fowler G."/>
            <person name="Nazareth L."/>
            <person name="Reid J."/>
            <person name="Worley K."/>
            <person name="Petrosino J."/>
            <person name="Highlander S."/>
            <person name="Gibbs R."/>
        </authorList>
    </citation>
    <scope>NUCLEOTIDE SEQUENCE [LARGE SCALE GENOMIC DNA]</scope>
    <source>
        <strain evidence="2 3">ATCC 35242</strain>
    </source>
</reference>
<dbReference type="EMBL" id="AEPZ01000012">
    <property type="protein sequence ID" value="EFU81217.1"/>
    <property type="molecule type" value="Genomic_DNA"/>
</dbReference>
<evidence type="ECO:0000259" key="1">
    <source>
        <dbReference type="PROSITE" id="PS50878"/>
    </source>
</evidence>
<dbReference type="InterPro" id="IPR000477">
    <property type="entry name" value="RT_dom"/>
</dbReference>
<sequence length="506" mass="58479">MPKSYADLMNDISADELYERLLAYGLFTDKLPPILSSVDFYHYCHNKDPLFSDNWKQYIYYESVRNINVPRPLGIPNPMAYQKLCCCLSDNWDNLKHHFKQQTASQDYKISRIHIRKRNNSDALFSMSYSNWKTDGTPEPDLLIGKRYVVKADISTCFPSIYTHSIPWALAGKVTAKKNSRDKKKWYNQIDHYTQNCKNGETHGLLIGPHASNLLSELILTVVDKNLYDKDWRYIRNIDDYTCYVESMEDGQKFLLELGGELRQFDLTLNFKKTEIQELPVASVEQWVRKINFASIIQRNGKLDFIGARAYLDLSIDLMQKNKGNSAILNYAIKVLSGQKLTPNARDYCIKTIFHLSLLYPYLIPLLERHVFEPLSVEGQQIALFSQKVFQLGYNTQNYEAICFSIYFSLKYNFKIKGITADAAISSDSCLFMLFAFLYFTAHKDSSETKKLKAHAKALATNKDDFNRNWLFVYEALPQSALKGEWKPMKQAGVSFIKMPASKDET</sequence>
<proteinExistence type="predicted"/>
<evidence type="ECO:0000313" key="3">
    <source>
        <dbReference type="Proteomes" id="UP000003343"/>
    </source>
</evidence>
<dbReference type="InterPro" id="IPR051083">
    <property type="entry name" value="GrpII_Intron_Splice-Mob/Def"/>
</dbReference>
<dbReference type="HOGENOM" id="CLU_030410_1_0_11"/>
<dbReference type="Pfam" id="PF00078">
    <property type="entry name" value="RVT_1"/>
    <property type="match status" value="1"/>
</dbReference>
<dbReference type="CDD" id="cd01646">
    <property type="entry name" value="RT_Bac_retron_I"/>
    <property type="match status" value="1"/>
</dbReference>
<dbReference type="Proteomes" id="UP000003343">
    <property type="component" value="Unassembled WGS sequence"/>
</dbReference>
<dbReference type="RefSeq" id="WP_004011480.1">
    <property type="nucleotide sequence ID" value="NZ_GL622346.1"/>
</dbReference>
<protein>
    <recommendedName>
        <fullName evidence="1">Reverse transcriptase domain-containing protein</fullName>
    </recommendedName>
</protein>
<dbReference type="PROSITE" id="PS50878">
    <property type="entry name" value="RT_POL"/>
    <property type="match status" value="1"/>
</dbReference>